<dbReference type="GO" id="GO:1990961">
    <property type="term" value="P:xenobiotic detoxification by transmembrane export across the plasma membrane"/>
    <property type="evidence" value="ECO:0007669"/>
    <property type="project" value="InterPro"/>
</dbReference>
<keyword evidence="11" id="KW-1185">Reference proteome</keyword>
<evidence type="ECO:0000256" key="2">
    <source>
        <dbReference type="ARBA" id="ARBA00006236"/>
    </source>
</evidence>
<feature type="transmembrane region" description="Helical" evidence="8">
    <location>
        <begin position="374"/>
        <end position="394"/>
    </location>
</feature>
<protein>
    <recommendedName>
        <fullName evidence="8">Bcr/CflA family efflux transporter</fullName>
    </recommendedName>
</protein>
<evidence type="ECO:0000259" key="9">
    <source>
        <dbReference type="PROSITE" id="PS50850"/>
    </source>
</evidence>
<keyword evidence="8" id="KW-0997">Cell inner membrane</keyword>
<evidence type="ECO:0000313" key="10">
    <source>
        <dbReference type="EMBL" id="MBB5042431.1"/>
    </source>
</evidence>
<dbReference type="GO" id="GO:0042910">
    <property type="term" value="F:xenobiotic transmembrane transporter activity"/>
    <property type="evidence" value="ECO:0007669"/>
    <property type="project" value="InterPro"/>
</dbReference>
<evidence type="ECO:0000256" key="5">
    <source>
        <dbReference type="ARBA" id="ARBA00022692"/>
    </source>
</evidence>
<feature type="transmembrane region" description="Helical" evidence="8">
    <location>
        <begin position="219"/>
        <end position="243"/>
    </location>
</feature>
<dbReference type="InterPro" id="IPR036259">
    <property type="entry name" value="MFS_trans_sf"/>
</dbReference>
<name>A0A7W7YU64_9HYPH</name>
<sequence length="399" mass="40451">MTVVSSHGGPRAGTVRTPLWLLALITLSGTLAMHIFVPALPVAAKALGATTHATQLTLSTYIVGLAVGQLVYGPISDRYGRRPVLVAGMLLYTAASAACFFAPTIGILIVARLFQALGGCAGLVLGRAIVRDGASGAEAARKLSLMNLMTMAGPGLAPLLGSALAETTGWRSIFVALTVLGLANLVLIHGLLKDGPAQPGNDVRQVARNYLALLRSRPFLGYTIGGGCATTALYAYIGAAPFIFVDQLHLPTYEVGVYLAINVAGIWFGSLAASRAVSRMPTTRVMVMGNIVSCVAAAFFFAAALAGPPNAAFAVVPMLFFSFGAGFASPAALTEALGVNPQAAGSASGLYGAAQMAIGAACTALGGLGGNPMLAAGSVLLGAGLLAQACFWLAGRSRA</sequence>
<dbReference type="EMBL" id="JACHIK010000004">
    <property type="protein sequence ID" value="MBB5042431.1"/>
    <property type="molecule type" value="Genomic_DNA"/>
</dbReference>
<dbReference type="PROSITE" id="PS50850">
    <property type="entry name" value="MFS"/>
    <property type="match status" value="1"/>
</dbReference>
<dbReference type="Pfam" id="PF07690">
    <property type="entry name" value="MFS_1"/>
    <property type="match status" value="1"/>
</dbReference>
<comment type="caution">
    <text evidence="10">The sequence shown here is derived from an EMBL/GenBank/DDBJ whole genome shotgun (WGS) entry which is preliminary data.</text>
</comment>
<keyword evidence="5 8" id="KW-0812">Transmembrane</keyword>
<feature type="transmembrane region" description="Helical" evidence="8">
    <location>
        <begin position="285"/>
        <end position="306"/>
    </location>
</feature>
<dbReference type="NCBIfam" id="TIGR00710">
    <property type="entry name" value="efflux_Bcr_CflA"/>
    <property type="match status" value="1"/>
</dbReference>
<feature type="transmembrane region" description="Helical" evidence="8">
    <location>
        <begin position="142"/>
        <end position="161"/>
    </location>
</feature>
<reference evidence="10 11" key="1">
    <citation type="submission" date="2020-08" db="EMBL/GenBank/DDBJ databases">
        <title>Genomic Encyclopedia of Type Strains, Phase IV (KMG-IV): sequencing the most valuable type-strain genomes for metagenomic binning, comparative biology and taxonomic classification.</title>
        <authorList>
            <person name="Goeker M."/>
        </authorList>
    </citation>
    <scope>NUCLEOTIDE SEQUENCE [LARGE SCALE GENOMIC DNA]</scope>
    <source>
        <strain evidence="10 11">DSM 21319</strain>
    </source>
</reference>
<comment type="subcellular location">
    <subcellularLocation>
        <location evidence="8">Cell inner membrane</location>
        <topology evidence="8">Multi-pass membrane protein</topology>
    </subcellularLocation>
    <subcellularLocation>
        <location evidence="1">Cell membrane</location>
        <topology evidence="1">Multi-pass membrane protein</topology>
    </subcellularLocation>
</comment>
<feature type="transmembrane region" description="Helical" evidence="8">
    <location>
        <begin position="84"/>
        <end position="103"/>
    </location>
</feature>
<evidence type="ECO:0000256" key="3">
    <source>
        <dbReference type="ARBA" id="ARBA00022448"/>
    </source>
</evidence>
<feature type="transmembrane region" description="Helical" evidence="8">
    <location>
        <begin position="52"/>
        <end position="72"/>
    </location>
</feature>
<gene>
    <name evidence="10" type="ORF">HNQ66_001827</name>
</gene>
<dbReference type="Proteomes" id="UP000535406">
    <property type="component" value="Unassembled WGS sequence"/>
</dbReference>
<feature type="transmembrane region" description="Helical" evidence="8">
    <location>
        <begin position="349"/>
        <end position="368"/>
    </location>
</feature>
<keyword evidence="3 8" id="KW-0813">Transport</keyword>
<dbReference type="GO" id="GO:0005886">
    <property type="term" value="C:plasma membrane"/>
    <property type="evidence" value="ECO:0007669"/>
    <property type="project" value="UniProtKB-SubCell"/>
</dbReference>
<dbReference type="Gene3D" id="1.20.1720.10">
    <property type="entry name" value="Multidrug resistance protein D"/>
    <property type="match status" value="1"/>
</dbReference>
<dbReference type="InterPro" id="IPR020846">
    <property type="entry name" value="MFS_dom"/>
</dbReference>
<accession>A0A7W7YU64</accession>
<dbReference type="AlphaFoldDB" id="A0A7W7YU64"/>
<evidence type="ECO:0000313" key="11">
    <source>
        <dbReference type="Proteomes" id="UP000535406"/>
    </source>
</evidence>
<organism evidence="10 11">
    <name type="scientific">Shinella fusca</name>
    <dbReference type="NCBI Taxonomy" id="544480"/>
    <lineage>
        <taxon>Bacteria</taxon>
        <taxon>Pseudomonadati</taxon>
        <taxon>Pseudomonadota</taxon>
        <taxon>Alphaproteobacteria</taxon>
        <taxon>Hyphomicrobiales</taxon>
        <taxon>Rhizobiaceae</taxon>
        <taxon>Shinella</taxon>
    </lineage>
</organism>
<keyword evidence="4" id="KW-1003">Cell membrane</keyword>
<dbReference type="PANTHER" id="PTHR23502">
    <property type="entry name" value="MAJOR FACILITATOR SUPERFAMILY"/>
    <property type="match status" value="1"/>
</dbReference>
<feature type="transmembrane region" description="Helical" evidence="8">
    <location>
        <begin position="19"/>
        <end position="40"/>
    </location>
</feature>
<feature type="transmembrane region" description="Helical" evidence="8">
    <location>
        <begin position="255"/>
        <end position="273"/>
    </location>
</feature>
<feature type="transmembrane region" description="Helical" evidence="8">
    <location>
        <begin position="173"/>
        <end position="192"/>
    </location>
</feature>
<dbReference type="CDD" id="cd17320">
    <property type="entry name" value="MFS_MdfA_MDR_like"/>
    <property type="match status" value="1"/>
</dbReference>
<dbReference type="InterPro" id="IPR011701">
    <property type="entry name" value="MFS"/>
</dbReference>
<dbReference type="PANTHER" id="PTHR23502:SF132">
    <property type="entry name" value="POLYAMINE TRANSPORTER 2-RELATED"/>
    <property type="match status" value="1"/>
</dbReference>
<dbReference type="InterPro" id="IPR004812">
    <property type="entry name" value="Efflux_drug-R_Bcr/CmlA"/>
</dbReference>
<evidence type="ECO:0000256" key="1">
    <source>
        <dbReference type="ARBA" id="ARBA00004651"/>
    </source>
</evidence>
<feature type="transmembrane region" description="Helical" evidence="8">
    <location>
        <begin position="109"/>
        <end position="130"/>
    </location>
</feature>
<evidence type="ECO:0000256" key="4">
    <source>
        <dbReference type="ARBA" id="ARBA00022475"/>
    </source>
</evidence>
<keyword evidence="6 8" id="KW-1133">Transmembrane helix</keyword>
<evidence type="ECO:0000256" key="6">
    <source>
        <dbReference type="ARBA" id="ARBA00022989"/>
    </source>
</evidence>
<keyword evidence="7 8" id="KW-0472">Membrane</keyword>
<dbReference type="SUPFAM" id="SSF103473">
    <property type="entry name" value="MFS general substrate transporter"/>
    <property type="match status" value="1"/>
</dbReference>
<feature type="transmembrane region" description="Helical" evidence="8">
    <location>
        <begin position="312"/>
        <end position="337"/>
    </location>
</feature>
<feature type="domain" description="Major facilitator superfamily (MFS) profile" evidence="9">
    <location>
        <begin position="18"/>
        <end position="399"/>
    </location>
</feature>
<proteinExistence type="inferred from homology"/>
<evidence type="ECO:0000256" key="7">
    <source>
        <dbReference type="ARBA" id="ARBA00023136"/>
    </source>
</evidence>
<evidence type="ECO:0000256" key="8">
    <source>
        <dbReference type="RuleBase" id="RU365088"/>
    </source>
</evidence>
<dbReference type="RefSeq" id="WP_184143253.1">
    <property type="nucleotide sequence ID" value="NZ_JACHIK010000004.1"/>
</dbReference>
<comment type="similarity">
    <text evidence="2 8">Belongs to the major facilitator superfamily. Bcr/CmlA family.</text>
</comment>